<accession>D3RXG4</accession>
<dbReference type="EMBL" id="CP001899">
    <property type="protein sequence ID" value="ADC65177.1"/>
    <property type="molecule type" value="Genomic_DNA"/>
</dbReference>
<dbReference type="STRING" id="589924.Ferp_1015"/>
<dbReference type="RefSeq" id="WP_012965520.1">
    <property type="nucleotide sequence ID" value="NC_013849.1"/>
</dbReference>
<evidence type="ECO:0008006" key="3">
    <source>
        <dbReference type="Google" id="ProtNLM"/>
    </source>
</evidence>
<dbReference type="eggNOG" id="arCOG03793">
    <property type="taxonomic scope" value="Archaea"/>
</dbReference>
<dbReference type="HOGENOM" id="CLU_1275271_0_0_2"/>
<name>D3RXG4_FERPA</name>
<gene>
    <name evidence="1" type="ordered locus">Ferp_1015</name>
</gene>
<sequence length="216" mass="25592">MKFDELLSLLQGKSTALVYDDPYAKHVFLDEIIRRKEGNLYYVIYSDTECRKQRVYAEEIAKIDEKLSEYLSRIKVIKIGFSDFSFNNNLYAFIREETARSIARTLVKLVRDIPGEAFIVYLGFGLMKHFHQDYKEVLRAIWSLCDDLKTNLFLFNKRNYEDYYSSFFDIVLRLETSEIGEIGLSRVYTLSIEKSVIPTVPPHDIMRIRNREFIEF</sequence>
<protein>
    <recommendedName>
        <fullName evidence="3">KaiC-like domain-containing protein</fullName>
    </recommendedName>
</protein>
<proteinExistence type="predicted"/>
<organism evidence="1 2">
    <name type="scientific">Ferroglobus placidus (strain DSM 10642 / AEDII12DO)</name>
    <dbReference type="NCBI Taxonomy" id="589924"/>
    <lineage>
        <taxon>Archaea</taxon>
        <taxon>Methanobacteriati</taxon>
        <taxon>Methanobacteriota</taxon>
        <taxon>Archaeoglobi</taxon>
        <taxon>Archaeoglobales</taxon>
        <taxon>Archaeoglobaceae</taxon>
        <taxon>Ferroglobus</taxon>
    </lineage>
</organism>
<dbReference type="AlphaFoldDB" id="D3RXG4"/>
<evidence type="ECO:0000313" key="2">
    <source>
        <dbReference type="Proteomes" id="UP000002613"/>
    </source>
</evidence>
<reference evidence="2" key="1">
    <citation type="submission" date="2010-02" db="EMBL/GenBank/DDBJ databases">
        <title>Complete sequence of Ferroglobus placidus DSM 10642.</title>
        <authorList>
            <consortium name="US DOE Joint Genome Institute"/>
            <person name="Lucas S."/>
            <person name="Copeland A."/>
            <person name="Lapidus A."/>
            <person name="Cheng J.-F."/>
            <person name="Bruce D."/>
            <person name="Goodwin L."/>
            <person name="Pitluck S."/>
            <person name="Saunders E."/>
            <person name="Brettin T."/>
            <person name="Detter J.C."/>
            <person name="Han C."/>
            <person name="Tapia R."/>
            <person name="Larimer F."/>
            <person name="Land M."/>
            <person name="Hauser L."/>
            <person name="Kyrpides N."/>
            <person name="Ivanova N."/>
            <person name="Holmes D."/>
            <person name="Lovley D."/>
            <person name="Kyrpides N."/>
            <person name="Anderson I.J."/>
            <person name="Woyke T."/>
        </authorList>
    </citation>
    <scope>NUCLEOTIDE SEQUENCE [LARGE SCALE GENOMIC DNA]</scope>
    <source>
        <strain evidence="2">DSM 10642 / AEDII12DO</strain>
    </source>
</reference>
<dbReference type="KEGG" id="fpl:Ferp_1015"/>
<dbReference type="GeneID" id="8778525"/>
<dbReference type="PaxDb" id="589924-Ferp_1015"/>
<dbReference type="Proteomes" id="UP000002613">
    <property type="component" value="Chromosome"/>
</dbReference>
<keyword evidence="2" id="KW-1185">Reference proteome</keyword>
<reference evidence="1 2" key="2">
    <citation type="journal article" date="2011" name="Stand. Genomic Sci.">
        <title>Complete genome sequence of Ferroglobus placidus AEDII12DO.</title>
        <authorList>
            <person name="Anderson I."/>
            <person name="Risso C."/>
            <person name="Holmes D."/>
            <person name="Lucas S."/>
            <person name="Copeland A."/>
            <person name="Lapidus A."/>
            <person name="Cheng J.F."/>
            <person name="Bruce D."/>
            <person name="Goodwin L."/>
            <person name="Pitluck S."/>
            <person name="Saunders E."/>
            <person name="Brettin T."/>
            <person name="Detter J.C."/>
            <person name="Han C."/>
            <person name="Tapia R."/>
            <person name="Larimer F."/>
            <person name="Land M."/>
            <person name="Hauser L."/>
            <person name="Woyke T."/>
            <person name="Lovley D."/>
            <person name="Kyrpides N."/>
            <person name="Ivanova N."/>
        </authorList>
    </citation>
    <scope>NUCLEOTIDE SEQUENCE [LARGE SCALE GENOMIC DNA]</scope>
    <source>
        <strain evidence="2">DSM 10642 / AEDII12DO</strain>
    </source>
</reference>
<evidence type="ECO:0000313" key="1">
    <source>
        <dbReference type="EMBL" id="ADC65177.1"/>
    </source>
</evidence>